<keyword evidence="2" id="KW-1185">Reference proteome</keyword>
<accession>A0ABQ9ZBB3</accession>
<protein>
    <submittedName>
        <fullName evidence="1">Uncharacterized protein</fullName>
    </submittedName>
</protein>
<sequence length="70" mass="8078">MRHWFRQLDLGDWSSGRTLPSFMGTHNGGTVIYSTLLTKGDESYPIPVKPHRPTQNIVNRFTTRVTTFKQ</sequence>
<dbReference type="EMBL" id="JAOYFB010000003">
    <property type="protein sequence ID" value="KAK4009805.1"/>
    <property type="molecule type" value="Genomic_DNA"/>
</dbReference>
<evidence type="ECO:0000313" key="1">
    <source>
        <dbReference type="EMBL" id="KAK4009805.1"/>
    </source>
</evidence>
<evidence type="ECO:0000313" key="2">
    <source>
        <dbReference type="Proteomes" id="UP001234178"/>
    </source>
</evidence>
<name>A0ABQ9ZBB3_9CRUS</name>
<proteinExistence type="predicted"/>
<comment type="caution">
    <text evidence="1">The sequence shown here is derived from an EMBL/GenBank/DDBJ whole genome shotgun (WGS) entry which is preliminary data.</text>
</comment>
<dbReference type="Proteomes" id="UP001234178">
    <property type="component" value="Unassembled WGS sequence"/>
</dbReference>
<reference evidence="1 2" key="1">
    <citation type="journal article" date="2023" name="Nucleic Acids Res.">
        <title>The hologenome of Daphnia magna reveals possible DNA methylation and microbiome-mediated evolution of the host genome.</title>
        <authorList>
            <person name="Chaturvedi A."/>
            <person name="Li X."/>
            <person name="Dhandapani V."/>
            <person name="Marshall H."/>
            <person name="Kissane S."/>
            <person name="Cuenca-Cambronero M."/>
            <person name="Asole G."/>
            <person name="Calvet F."/>
            <person name="Ruiz-Romero M."/>
            <person name="Marangio P."/>
            <person name="Guigo R."/>
            <person name="Rago D."/>
            <person name="Mirbahai L."/>
            <person name="Eastwood N."/>
            <person name="Colbourne J.K."/>
            <person name="Zhou J."/>
            <person name="Mallon E."/>
            <person name="Orsini L."/>
        </authorList>
    </citation>
    <scope>NUCLEOTIDE SEQUENCE [LARGE SCALE GENOMIC DNA]</scope>
    <source>
        <strain evidence="1">LRV0_1</strain>
    </source>
</reference>
<organism evidence="1 2">
    <name type="scientific">Daphnia magna</name>
    <dbReference type="NCBI Taxonomy" id="35525"/>
    <lineage>
        <taxon>Eukaryota</taxon>
        <taxon>Metazoa</taxon>
        <taxon>Ecdysozoa</taxon>
        <taxon>Arthropoda</taxon>
        <taxon>Crustacea</taxon>
        <taxon>Branchiopoda</taxon>
        <taxon>Diplostraca</taxon>
        <taxon>Cladocera</taxon>
        <taxon>Anomopoda</taxon>
        <taxon>Daphniidae</taxon>
        <taxon>Daphnia</taxon>
    </lineage>
</organism>
<gene>
    <name evidence="1" type="ORF">OUZ56_018951</name>
</gene>